<dbReference type="RefSeq" id="WP_191159778.1">
    <property type="nucleotide sequence ID" value="NZ_JACXAI010000024.1"/>
</dbReference>
<evidence type="ECO:0000256" key="1">
    <source>
        <dbReference type="SAM" id="Phobius"/>
    </source>
</evidence>
<keyword evidence="1" id="KW-1133">Transmembrane helix</keyword>
<proteinExistence type="predicted"/>
<comment type="caution">
    <text evidence="2">The sequence shown here is derived from an EMBL/GenBank/DDBJ whole genome shotgun (WGS) entry which is preliminary data.</text>
</comment>
<protein>
    <submittedName>
        <fullName evidence="2">AzlD domain-containing protein</fullName>
    </submittedName>
</protein>
<dbReference type="InterPro" id="IPR008407">
    <property type="entry name" value="Brnchd-chn_aa_trnsp_AzlD"/>
</dbReference>
<feature type="transmembrane region" description="Helical" evidence="1">
    <location>
        <begin position="89"/>
        <end position="107"/>
    </location>
</feature>
<keyword evidence="1" id="KW-0812">Transmembrane</keyword>
<keyword evidence="3" id="KW-1185">Reference proteome</keyword>
<dbReference type="Proteomes" id="UP000626844">
    <property type="component" value="Unassembled WGS sequence"/>
</dbReference>
<organism evidence="2 3">
    <name type="scientific">Metabacillus arenae</name>
    <dbReference type="NCBI Taxonomy" id="2771434"/>
    <lineage>
        <taxon>Bacteria</taxon>
        <taxon>Bacillati</taxon>
        <taxon>Bacillota</taxon>
        <taxon>Bacilli</taxon>
        <taxon>Bacillales</taxon>
        <taxon>Bacillaceae</taxon>
        <taxon>Metabacillus</taxon>
    </lineage>
</organism>
<evidence type="ECO:0000313" key="2">
    <source>
        <dbReference type="EMBL" id="MBD1382015.1"/>
    </source>
</evidence>
<dbReference type="AlphaFoldDB" id="A0A926NJ41"/>
<gene>
    <name evidence="2" type="ORF">IC621_17440</name>
</gene>
<dbReference type="EMBL" id="JACXAI010000024">
    <property type="protein sequence ID" value="MBD1382015.1"/>
    <property type="molecule type" value="Genomic_DNA"/>
</dbReference>
<feature type="transmembrane region" description="Helical" evidence="1">
    <location>
        <begin position="41"/>
        <end position="60"/>
    </location>
</feature>
<feature type="transmembrane region" description="Helical" evidence="1">
    <location>
        <begin position="66"/>
        <end position="84"/>
    </location>
</feature>
<sequence>MTVGLTTLIVIICCALVTIIPRIIPFLVVRNIALPEPALKWLSYVPVCILTALVAENFIIQTNQSLRIDWSVIVVLIPTLLIAIKTKSLSITVISGVVLMAVLRFFMY</sequence>
<feature type="transmembrane region" description="Helical" evidence="1">
    <location>
        <begin position="6"/>
        <end position="29"/>
    </location>
</feature>
<evidence type="ECO:0000313" key="3">
    <source>
        <dbReference type="Proteomes" id="UP000626844"/>
    </source>
</evidence>
<name>A0A926NJ41_9BACI</name>
<keyword evidence="1" id="KW-0472">Membrane</keyword>
<reference evidence="2" key="1">
    <citation type="submission" date="2020-09" db="EMBL/GenBank/DDBJ databases">
        <title>A novel bacterium of genus Bacillus, isolated from South China Sea.</title>
        <authorList>
            <person name="Huang H."/>
            <person name="Mo K."/>
            <person name="Hu Y."/>
        </authorList>
    </citation>
    <scope>NUCLEOTIDE SEQUENCE</scope>
    <source>
        <strain evidence="2">IB182487</strain>
    </source>
</reference>
<dbReference type="Pfam" id="PF05437">
    <property type="entry name" value="AzlD"/>
    <property type="match status" value="1"/>
</dbReference>
<accession>A0A926NJ41</accession>